<protein>
    <submittedName>
        <fullName evidence="1">Uncharacterized protein</fullName>
    </submittedName>
</protein>
<accession>A0AAN7Y8B0</accession>
<dbReference type="AlphaFoldDB" id="A0AAN7Y8B0"/>
<keyword evidence="2" id="KW-1185">Reference proteome</keyword>
<organism evidence="1 2">
    <name type="scientific">Eleginops maclovinus</name>
    <name type="common">Patagonian blennie</name>
    <name type="synonym">Eleginus maclovinus</name>
    <dbReference type="NCBI Taxonomy" id="56733"/>
    <lineage>
        <taxon>Eukaryota</taxon>
        <taxon>Metazoa</taxon>
        <taxon>Chordata</taxon>
        <taxon>Craniata</taxon>
        <taxon>Vertebrata</taxon>
        <taxon>Euteleostomi</taxon>
        <taxon>Actinopterygii</taxon>
        <taxon>Neopterygii</taxon>
        <taxon>Teleostei</taxon>
        <taxon>Neoteleostei</taxon>
        <taxon>Acanthomorphata</taxon>
        <taxon>Eupercaria</taxon>
        <taxon>Perciformes</taxon>
        <taxon>Notothenioidei</taxon>
        <taxon>Eleginopidae</taxon>
        <taxon>Eleginops</taxon>
    </lineage>
</organism>
<reference evidence="1 2" key="2">
    <citation type="journal article" date="2023" name="Mol. Biol. Evol.">
        <title>Genomics of Secondarily Temperate Adaptation in the Only Non-Antarctic Icefish.</title>
        <authorList>
            <person name="Rivera-Colon A.G."/>
            <person name="Rayamajhi N."/>
            <person name="Minhas B.F."/>
            <person name="Madrigal G."/>
            <person name="Bilyk K.T."/>
            <person name="Yoon V."/>
            <person name="Hune M."/>
            <person name="Gregory S."/>
            <person name="Cheng C.H.C."/>
            <person name="Catchen J.M."/>
        </authorList>
    </citation>
    <scope>NUCLEOTIDE SEQUENCE [LARGE SCALE GENOMIC DNA]</scope>
    <source>
        <strain evidence="1">JMC-PN-2008</strain>
    </source>
</reference>
<gene>
    <name evidence="1" type="ORF">PBY51_013780</name>
</gene>
<comment type="caution">
    <text evidence="1">The sequence shown here is derived from an EMBL/GenBank/DDBJ whole genome shotgun (WGS) entry which is preliminary data.</text>
</comment>
<evidence type="ECO:0000313" key="2">
    <source>
        <dbReference type="Proteomes" id="UP001346869"/>
    </source>
</evidence>
<dbReference type="EMBL" id="JAUZQC010000004">
    <property type="protein sequence ID" value="KAK5873139.1"/>
    <property type="molecule type" value="Genomic_DNA"/>
</dbReference>
<name>A0AAN7Y8B0_ELEMC</name>
<dbReference type="Proteomes" id="UP001346869">
    <property type="component" value="Unassembled WGS sequence"/>
</dbReference>
<evidence type="ECO:0000313" key="1">
    <source>
        <dbReference type="EMBL" id="KAK5873139.1"/>
    </source>
</evidence>
<sequence>MDMEQSRPPPVSIDPAAPCLTLQSSVIRLPASCIIQSHCFANERLFLPEEHVNNWNTGLGIFDPILHEA</sequence>
<reference evidence="1 2" key="1">
    <citation type="journal article" date="2023" name="Genes (Basel)">
        <title>Chromosome-Level Genome Assembly and Circadian Gene Repertoire of the Patagonia Blennie Eleginops maclovinus-The Closest Ancestral Proxy of Antarctic Cryonotothenioids.</title>
        <authorList>
            <person name="Cheng C.C."/>
            <person name="Rivera-Colon A.G."/>
            <person name="Minhas B.F."/>
            <person name="Wilson L."/>
            <person name="Rayamajhi N."/>
            <person name="Vargas-Chacoff L."/>
            <person name="Catchen J.M."/>
        </authorList>
    </citation>
    <scope>NUCLEOTIDE SEQUENCE [LARGE SCALE GENOMIC DNA]</scope>
    <source>
        <strain evidence="1">JMC-PN-2008</strain>
    </source>
</reference>
<proteinExistence type="predicted"/>